<dbReference type="RefSeq" id="WP_091246097.1">
    <property type="nucleotide sequence ID" value="NZ_FNAG01000024.1"/>
</dbReference>
<feature type="compositionally biased region" description="Acidic residues" evidence="1">
    <location>
        <begin position="100"/>
        <end position="117"/>
    </location>
</feature>
<proteinExistence type="predicted"/>
<evidence type="ECO:0000313" key="3">
    <source>
        <dbReference type="Proteomes" id="UP000199603"/>
    </source>
</evidence>
<feature type="region of interest" description="Disordered" evidence="1">
    <location>
        <begin position="64"/>
        <end position="155"/>
    </location>
</feature>
<dbReference type="AlphaFoldDB" id="A0A1G7AF57"/>
<sequence>MRVFVFGLITAGSFMMLSADTRGVDLPSAEWCSTGTLVPVAEFHFYPEAFEGLRAPGFKMVGQFDDDYDTNPREDGDEEEEERLNSIAPPTSQLKMVGQFDDDYDTNPREDGDEEAEERLNSIAPPASQLKMVGQFDDDYDTNPREDGDEEAEERLDSIAPGASQLKMVGEFDDDYDTNPREDGEEEAEQVRTALAMASTHCEQFTLSKRGGGDRGQVIAVAEWPQSLIKSDAGRYSLSQGAAGVCLRCQ</sequence>
<evidence type="ECO:0000256" key="1">
    <source>
        <dbReference type="SAM" id="MobiDB-lite"/>
    </source>
</evidence>
<protein>
    <submittedName>
        <fullName evidence="2">Uncharacterized protein</fullName>
    </submittedName>
</protein>
<feature type="compositionally biased region" description="Acidic residues" evidence="1">
    <location>
        <begin position="64"/>
        <end position="82"/>
    </location>
</feature>
<name>A0A1G7AF57_9GAMM</name>
<accession>A0A1G7AF57</accession>
<evidence type="ECO:0000313" key="2">
    <source>
        <dbReference type="EMBL" id="SDE13087.1"/>
    </source>
</evidence>
<gene>
    <name evidence="2" type="ORF">SAMN04488509_1243</name>
</gene>
<reference evidence="2 3" key="1">
    <citation type="submission" date="2016-10" db="EMBL/GenBank/DDBJ databases">
        <authorList>
            <person name="de Groot N.N."/>
        </authorList>
    </citation>
    <scope>NUCLEOTIDE SEQUENCE [LARGE SCALE GENOMIC DNA]</scope>
    <source>
        <strain evidence="2 3">DSM 16957</strain>
    </source>
</reference>
<organism evidence="2 3">
    <name type="scientific">Aquimonas voraii</name>
    <dbReference type="NCBI Taxonomy" id="265719"/>
    <lineage>
        <taxon>Bacteria</taxon>
        <taxon>Pseudomonadati</taxon>
        <taxon>Pseudomonadota</taxon>
        <taxon>Gammaproteobacteria</taxon>
        <taxon>Lysobacterales</taxon>
        <taxon>Lysobacteraceae</taxon>
        <taxon>Aquimonas</taxon>
    </lineage>
</organism>
<dbReference type="Proteomes" id="UP000199603">
    <property type="component" value="Unassembled WGS sequence"/>
</dbReference>
<feature type="compositionally biased region" description="Acidic residues" evidence="1">
    <location>
        <begin position="136"/>
        <end position="154"/>
    </location>
</feature>
<keyword evidence="3" id="KW-1185">Reference proteome</keyword>
<dbReference type="EMBL" id="FNAG01000024">
    <property type="protein sequence ID" value="SDE13087.1"/>
    <property type="molecule type" value="Genomic_DNA"/>
</dbReference>